<evidence type="ECO:0000313" key="1">
    <source>
        <dbReference type="EMBL" id="PAV19206.1"/>
    </source>
</evidence>
<proteinExistence type="predicted"/>
<evidence type="ECO:0000313" key="2">
    <source>
        <dbReference type="Proteomes" id="UP000217199"/>
    </source>
</evidence>
<organism evidence="1 2">
    <name type="scientific">Pyrrhoderma noxium</name>
    <dbReference type="NCBI Taxonomy" id="2282107"/>
    <lineage>
        <taxon>Eukaryota</taxon>
        <taxon>Fungi</taxon>
        <taxon>Dikarya</taxon>
        <taxon>Basidiomycota</taxon>
        <taxon>Agaricomycotina</taxon>
        <taxon>Agaricomycetes</taxon>
        <taxon>Hymenochaetales</taxon>
        <taxon>Hymenochaetaceae</taxon>
        <taxon>Pyrrhoderma</taxon>
    </lineage>
</organism>
<gene>
    <name evidence="1" type="ORF">PNOK_0605000</name>
</gene>
<dbReference type="AlphaFoldDB" id="A0A286UHW0"/>
<dbReference type="Proteomes" id="UP000217199">
    <property type="component" value="Unassembled WGS sequence"/>
</dbReference>
<accession>A0A286UHW0</accession>
<sequence length="119" mass="13897">MKTNHRENKYLLPSRPLLILHLEKKLYEVTKFELRPAPRTPISQTEAGVDKIRPFFWWTAVTDGFGTIGHFLIPMSISHIHRSEDTIPKARACGSRGLAGYSRFWSTKLESVWYRNHIF</sequence>
<dbReference type="EMBL" id="NBII01000005">
    <property type="protein sequence ID" value="PAV19206.1"/>
    <property type="molecule type" value="Genomic_DNA"/>
</dbReference>
<protein>
    <submittedName>
        <fullName evidence="1">Uncharacterized protein</fullName>
    </submittedName>
</protein>
<name>A0A286UHW0_9AGAM</name>
<keyword evidence="2" id="KW-1185">Reference proteome</keyword>
<dbReference type="InParanoid" id="A0A286UHW0"/>
<reference evidence="1 2" key="1">
    <citation type="journal article" date="2017" name="Mol. Ecol.">
        <title>Comparative and population genomic landscape of Phellinus noxius: A hypervariable fungus causing root rot in trees.</title>
        <authorList>
            <person name="Chung C.L."/>
            <person name="Lee T.J."/>
            <person name="Akiba M."/>
            <person name="Lee H.H."/>
            <person name="Kuo T.H."/>
            <person name="Liu D."/>
            <person name="Ke H.M."/>
            <person name="Yokoi T."/>
            <person name="Roa M.B."/>
            <person name="Lu M.J."/>
            <person name="Chang Y.Y."/>
            <person name="Ann P.J."/>
            <person name="Tsai J.N."/>
            <person name="Chen C.Y."/>
            <person name="Tzean S.S."/>
            <person name="Ota Y."/>
            <person name="Hattori T."/>
            <person name="Sahashi N."/>
            <person name="Liou R.F."/>
            <person name="Kikuchi T."/>
            <person name="Tsai I.J."/>
        </authorList>
    </citation>
    <scope>NUCLEOTIDE SEQUENCE [LARGE SCALE GENOMIC DNA]</scope>
    <source>
        <strain evidence="1 2">FFPRI411160</strain>
    </source>
</reference>
<comment type="caution">
    <text evidence="1">The sequence shown here is derived from an EMBL/GenBank/DDBJ whole genome shotgun (WGS) entry which is preliminary data.</text>
</comment>